<dbReference type="Proteomes" id="UP000095767">
    <property type="component" value="Unassembled WGS sequence"/>
</dbReference>
<gene>
    <name evidence="8" type="ORF">BAE44_0015257</name>
</gene>
<comment type="caution">
    <text evidence="8">The sequence shown here is derived from an EMBL/GenBank/DDBJ whole genome shotgun (WGS) entry which is preliminary data.</text>
</comment>
<evidence type="ECO:0000256" key="4">
    <source>
        <dbReference type="ARBA" id="ARBA00022833"/>
    </source>
</evidence>
<evidence type="ECO:0000313" key="9">
    <source>
        <dbReference type="Proteomes" id="UP000095767"/>
    </source>
</evidence>
<evidence type="ECO:0000256" key="3">
    <source>
        <dbReference type="ARBA" id="ARBA00022771"/>
    </source>
</evidence>
<evidence type="ECO:0000256" key="2">
    <source>
        <dbReference type="ARBA" id="ARBA00022723"/>
    </source>
</evidence>
<reference evidence="8 9" key="1">
    <citation type="submission" date="2016-09" db="EMBL/GenBank/DDBJ databases">
        <title>The draft genome of Dichanthelium oligosanthes: A C3 panicoid grass species.</title>
        <authorList>
            <person name="Studer A.J."/>
            <person name="Schnable J.C."/>
            <person name="Brutnell T.P."/>
        </authorList>
    </citation>
    <scope>NUCLEOTIDE SEQUENCE [LARGE SCALE GENOMIC DNA]</scope>
    <source>
        <strain evidence="9">cv. Kellogg 1175</strain>
        <tissue evidence="8">Leaf</tissue>
    </source>
</reference>
<keyword evidence="3" id="KW-0863">Zinc-finger</keyword>
<dbReference type="InterPro" id="IPR013955">
    <property type="entry name" value="Rep_factor-A_C"/>
</dbReference>
<keyword evidence="9" id="KW-1185">Reference proteome</keyword>
<dbReference type="GO" id="GO:0003677">
    <property type="term" value="F:DNA binding"/>
    <property type="evidence" value="ECO:0007669"/>
    <property type="project" value="UniProtKB-KW"/>
</dbReference>
<evidence type="ECO:0000259" key="7">
    <source>
        <dbReference type="Pfam" id="PF08646"/>
    </source>
</evidence>
<dbReference type="OrthoDB" id="675205at2759"/>
<keyword evidence="6" id="KW-0812">Transmembrane</keyword>
<keyword evidence="2" id="KW-0479">Metal-binding</keyword>
<dbReference type="InterPro" id="IPR047192">
    <property type="entry name" value="Euk_RPA1_DBD_C"/>
</dbReference>
<sequence length="346" mass="40402">MVSKTLSEIRPGKDLWKIKARATRLWDAILLGNGEQLSLDMILIDLIAFFLFSVYKLLMMMNNQGTMMHGVINKAYIEKFKPLVEEGSVYITANVRVTPAAQKYRQVENDKVLNFLPITTPKKVKDTEDIPKYSFKFFSTYMLSKRVDMDMYLSEIHIEKHLKGTLEDQMQYNRRTLEQLNLILFDTSNQDKIFTVQSTIDAINTRFGWYYISCNRGDCNKQLEKKFDHYYCSKCDKRAEPKARYKIKLEISDPTAAATCVLFDQEAQMVTNESADSMIDHDSKELPKPIQKICGQSLIFQFRLTEYNLTSFRPDYTVSRVFFPKEKSNSRIDMENIIKVTLLDYN</sequence>
<dbReference type="STRING" id="888268.A0A1E5VFB0"/>
<keyword evidence="4" id="KW-0862">Zinc</keyword>
<dbReference type="CDD" id="cd04480">
    <property type="entry name" value="RPA1_DBD_A_like"/>
    <property type="match status" value="1"/>
</dbReference>
<evidence type="ECO:0000313" key="8">
    <source>
        <dbReference type="EMBL" id="OEL23724.1"/>
    </source>
</evidence>
<dbReference type="Gene3D" id="2.40.50.140">
    <property type="entry name" value="Nucleic acid-binding proteins"/>
    <property type="match status" value="2"/>
</dbReference>
<dbReference type="Pfam" id="PF08646">
    <property type="entry name" value="Rep_fac-A_C"/>
    <property type="match status" value="1"/>
</dbReference>
<keyword evidence="5" id="KW-0238">DNA-binding</keyword>
<keyword evidence="6" id="KW-0472">Membrane</keyword>
<dbReference type="GO" id="GO:0008270">
    <property type="term" value="F:zinc ion binding"/>
    <property type="evidence" value="ECO:0007669"/>
    <property type="project" value="UniProtKB-KW"/>
</dbReference>
<protein>
    <recommendedName>
        <fullName evidence="7">Replication factor A C-terminal domain-containing protein</fullName>
    </recommendedName>
</protein>
<dbReference type="AlphaFoldDB" id="A0A1E5VFB0"/>
<dbReference type="PANTHER" id="PTHR47165">
    <property type="entry name" value="OS03G0429900 PROTEIN"/>
    <property type="match status" value="1"/>
</dbReference>
<name>A0A1E5VFB0_9POAL</name>
<dbReference type="EMBL" id="LWDX02041815">
    <property type="protein sequence ID" value="OEL23724.1"/>
    <property type="molecule type" value="Genomic_DNA"/>
</dbReference>
<comment type="similarity">
    <text evidence="1">Belongs to the replication factor A protein 1 family.</text>
</comment>
<keyword evidence="6" id="KW-1133">Transmembrane helix</keyword>
<dbReference type="PANTHER" id="PTHR47165:SF4">
    <property type="entry name" value="OS03G0429900 PROTEIN"/>
    <property type="match status" value="1"/>
</dbReference>
<accession>A0A1E5VFB0</accession>
<proteinExistence type="inferred from homology"/>
<dbReference type="SUPFAM" id="SSF50249">
    <property type="entry name" value="Nucleic acid-binding proteins"/>
    <property type="match status" value="2"/>
</dbReference>
<organism evidence="8 9">
    <name type="scientific">Dichanthelium oligosanthes</name>
    <dbReference type="NCBI Taxonomy" id="888268"/>
    <lineage>
        <taxon>Eukaryota</taxon>
        <taxon>Viridiplantae</taxon>
        <taxon>Streptophyta</taxon>
        <taxon>Embryophyta</taxon>
        <taxon>Tracheophyta</taxon>
        <taxon>Spermatophyta</taxon>
        <taxon>Magnoliopsida</taxon>
        <taxon>Liliopsida</taxon>
        <taxon>Poales</taxon>
        <taxon>Poaceae</taxon>
        <taxon>PACMAD clade</taxon>
        <taxon>Panicoideae</taxon>
        <taxon>Panicodae</taxon>
        <taxon>Paniceae</taxon>
        <taxon>Dichantheliinae</taxon>
        <taxon>Dichanthelium</taxon>
    </lineage>
</organism>
<feature type="transmembrane region" description="Helical" evidence="6">
    <location>
        <begin position="41"/>
        <end position="58"/>
    </location>
</feature>
<evidence type="ECO:0000256" key="5">
    <source>
        <dbReference type="ARBA" id="ARBA00023125"/>
    </source>
</evidence>
<dbReference type="InterPro" id="IPR012340">
    <property type="entry name" value="NA-bd_OB-fold"/>
</dbReference>
<evidence type="ECO:0000256" key="1">
    <source>
        <dbReference type="ARBA" id="ARBA00005690"/>
    </source>
</evidence>
<evidence type="ECO:0000256" key="6">
    <source>
        <dbReference type="SAM" id="Phobius"/>
    </source>
</evidence>
<dbReference type="CDD" id="cd04476">
    <property type="entry name" value="RPA1_DBD_C"/>
    <property type="match status" value="1"/>
</dbReference>
<feature type="domain" description="Replication factor A C-terminal" evidence="7">
    <location>
        <begin position="194"/>
        <end position="318"/>
    </location>
</feature>